<sequence length="317" mass="35730">MRRVINSVISETQMAFVKNRQILDSFVIVEEVIHHWKKCRKGGLLVKLDFKKAYDRRILRCFELASGLGINFQKTCVVKVGKREMCEDNWAGIFRCGNATIPISYLGLPLGGRSGSKNFWTNLVLRVERRLAPWKKRFLNIVSNLFAQGSDTVGWLKEGLKLTNLVVFEGLGKERGVIGDGINLRRNLFDWEVEQWNCFQGCLLNVHVRDSIQDSLGDHRGKVICIFSESIGIHDPISADILNLVVVSDSKVAFEWVNISGMWSIEHAQTILNIRINLAMIGQALVCFGPINSNSFSDALAKKGSQDGDGMLFWNDI</sequence>
<dbReference type="PANTHER" id="PTHR33116:SF75">
    <property type="entry name" value="RIBONUCLEASE H PROTEIN"/>
    <property type="match status" value="1"/>
</dbReference>
<protein>
    <recommendedName>
        <fullName evidence="3">Reverse transcriptase domain-containing protein</fullName>
    </recommendedName>
</protein>
<gene>
    <name evidence="1" type="ORF">Dsin_015037</name>
</gene>
<evidence type="ECO:0000313" key="2">
    <source>
        <dbReference type="Proteomes" id="UP001281410"/>
    </source>
</evidence>
<keyword evidence="2" id="KW-1185">Reference proteome</keyword>
<accession>A0AAE0AP92</accession>
<reference evidence="1" key="1">
    <citation type="journal article" date="2023" name="Plant J.">
        <title>Genome sequences and population genomics provide insights into the demographic history, inbreeding, and mutation load of two 'living fossil' tree species of Dipteronia.</title>
        <authorList>
            <person name="Feng Y."/>
            <person name="Comes H.P."/>
            <person name="Chen J."/>
            <person name="Zhu S."/>
            <person name="Lu R."/>
            <person name="Zhang X."/>
            <person name="Li P."/>
            <person name="Qiu J."/>
            <person name="Olsen K.M."/>
            <person name="Qiu Y."/>
        </authorList>
    </citation>
    <scope>NUCLEOTIDE SEQUENCE</scope>
    <source>
        <strain evidence="1">NBL</strain>
    </source>
</reference>
<dbReference type="Proteomes" id="UP001281410">
    <property type="component" value="Unassembled WGS sequence"/>
</dbReference>
<dbReference type="EMBL" id="JANJYJ010000004">
    <property type="protein sequence ID" value="KAK3221067.1"/>
    <property type="molecule type" value="Genomic_DNA"/>
</dbReference>
<comment type="caution">
    <text evidence="1">The sequence shown here is derived from an EMBL/GenBank/DDBJ whole genome shotgun (WGS) entry which is preliminary data.</text>
</comment>
<evidence type="ECO:0000313" key="1">
    <source>
        <dbReference type="EMBL" id="KAK3221067.1"/>
    </source>
</evidence>
<organism evidence="1 2">
    <name type="scientific">Dipteronia sinensis</name>
    <dbReference type="NCBI Taxonomy" id="43782"/>
    <lineage>
        <taxon>Eukaryota</taxon>
        <taxon>Viridiplantae</taxon>
        <taxon>Streptophyta</taxon>
        <taxon>Embryophyta</taxon>
        <taxon>Tracheophyta</taxon>
        <taxon>Spermatophyta</taxon>
        <taxon>Magnoliopsida</taxon>
        <taxon>eudicotyledons</taxon>
        <taxon>Gunneridae</taxon>
        <taxon>Pentapetalae</taxon>
        <taxon>rosids</taxon>
        <taxon>malvids</taxon>
        <taxon>Sapindales</taxon>
        <taxon>Sapindaceae</taxon>
        <taxon>Hippocastanoideae</taxon>
        <taxon>Acereae</taxon>
        <taxon>Dipteronia</taxon>
    </lineage>
</organism>
<evidence type="ECO:0008006" key="3">
    <source>
        <dbReference type="Google" id="ProtNLM"/>
    </source>
</evidence>
<dbReference type="AlphaFoldDB" id="A0AAE0AP92"/>
<proteinExistence type="predicted"/>
<dbReference type="PANTHER" id="PTHR33116">
    <property type="entry name" value="REVERSE TRANSCRIPTASE ZINC-BINDING DOMAIN-CONTAINING PROTEIN-RELATED-RELATED"/>
    <property type="match status" value="1"/>
</dbReference>
<name>A0AAE0AP92_9ROSI</name>